<evidence type="ECO:0000313" key="2">
    <source>
        <dbReference type="EMBL" id="CAL4063485.1"/>
    </source>
</evidence>
<comment type="caution">
    <text evidence="2">The sequence shown here is derived from an EMBL/GenBank/DDBJ whole genome shotgun (WGS) entry which is preliminary data.</text>
</comment>
<feature type="non-terminal residue" evidence="2">
    <location>
        <position position="121"/>
    </location>
</feature>
<feature type="non-terminal residue" evidence="2">
    <location>
        <position position="1"/>
    </location>
</feature>
<dbReference type="Proteomes" id="UP001497623">
    <property type="component" value="Unassembled WGS sequence"/>
</dbReference>
<evidence type="ECO:0000256" key="1">
    <source>
        <dbReference type="SAM" id="MobiDB-lite"/>
    </source>
</evidence>
<proteinExistence type="predicted"/>
<name>A0AAV2PTN2_MEGNR</name>
<feature type="region of interest" description="Disordered" evidence="1">
    <location>
        <begin position="77"/>
        <end position="96"/>
    </location>
</feature>
<keyword evidence="3" id="KW-1185">Reference proteome</keyword>
<reference evidence="2 3" key="1">
    <citation type="submission" date="2024-05" db="EMBL/GenBank/DDBJ databases">
        <authorList>
            <person name="Wallberg A."/>
        </authorList>
    </citation>
    <scope>NUCLEOTIDE SEQUENCE [LARGE SCALE GENOMIC DNA]</scope>
</reference>
<organism evidence="2 3">
    <name type="scientific">Meganyctiphanes norvegica</name>
    <name type="common">Northern krill</name>
    <name type="synonym">Thysanopoda norvegica</name>
    <dbReference type="NCBI Taxonomy" id="48144"/>
    <lineage>
        <taxon>Eukaryota</taxon>
        <taxon>Metazoa</taxon>
        <taxon>Ecdysozoa</taxon>
        <taxon>Arthropoda</taxon>
        <taxon>Crustacea</taxon>
        <taxon>Multicrustacea</taxon>
        <taxon>Malacostraca</taxon>
        <taxon>Eumalacostraca</taxon>
        <taxon>Eucarida</taxon>
        <taxon>Euphausiacea</taxon>
        <taxon>Euphausiidae</taxon>
        <taxon>Meganyctiphanes</taxon>
    </lineage>
</organism>
<sequence length="121" mass="12653">SRLHPALTNGGSGFPWLGRPFLPPLDSLRPDPLAASLALKYNGLVDTGWPSYPGASYPPTYLGSSLPACPTAAHLASAHSTSSSHRDQQDAHAAASSTHLSLLAEAINSSDHSLMLNKDLL</sequence>
<accession>A0AAV2PTN2</accession>
<dbReference type="EMBL" id="CAXKWB010001154">
    <property type="protein sequence ID" value="CAL4063485.1"/>
    <property type="molecule type" value="Genomic_DNA"/>
</dbReference>
<protein>
    <submittedName>
        <fullName evidence="2">Uncharacterized protein</fullName>
    </submittedName>
</protein>
<gene>
    <name evidence="2" type="ORF">MNOR_LOCUS3385</name>
</gene>
<evidence type="ECO:0000313" key="3">
    <source>
        <dbReference type="Proteomes" id="UP001497623"/>
    </source>
</evidence>
<dbReference type="AlphaFoldDB" id="A0AAV2PTN2"/>